<dbReference type="Proteomes" id="UP000275401">
    <property type="component" value="Unassembled WGS sequence"/>
</dbReference>
<keyword evidence="2" id="KW-1185">Reference proteome</keyword>
<dbReference type="AlphaFoldDB" id="A0A3M8WRI3"/>
<comment type="caution">
    <text evidence="1">The sequence shown here is derived from an EMBL/GenBank/DDBJ whole genome shotgun (WGS) entry which is preliminary data.</text>
</comment>
<sequence>MGILYRDRSKPAETDEEIWNNPLNSYLREHDMGHAGTSCNLPDMIRHIQAIGSLWWQYTSPAQATLGAIRFISDGIIAPALTPLIEGPELFTAVAVEGLRSWHALLDHDDTRRTAYGDDHADRLLPAFSLGEYLFDQDGARCIFTDGSRRDVPAGTVVAMLVIDRVPIPSDPKDFGGTSYYDRETRVSTVDYFAQIHAVQQGWKKAADAAPSTTA</sequence>
<dbReference type="EMBL" id="RIBZ01000113">
    <property type="protein sequence ID" value="RNG31351.1"/>
    <property type="molecule type" value="Genomic_DNA"/>
</dbReference>
<protein>
    <submittedName>
        <fullName evidence="1">Uncharacterized protein</fullName>
    </submittedName>
</protein>
<name>A0A3M8WRI3_9ACTN</name>
<dbReference type="RefSeq" id="WP_123099425.1">
    <property type="nucleotide sequence ID" value="NZ_RIBZ01000113.1"/>
</dbReference>
<proteinExistence type="predicted"/>
<reference evidence="1 2" key="1">
    <citation type="submission" date="2018-11" db="EMBL/GenBank/DDBJ databases">
        <title>The Potential of Streptomyces as Biocontrol Agents against the Tomato grey mould, Botrytis cinerea (Gray mold) Frontiers in Microbiology.</title>
        <authorList>
            <person name="Li D."/>
        </authorList>
    </citation>
    <scope>NUCLEOTIDE SEQUENCE [LARGE SCALE GENOMIC DNA]</scope>
    <source>
        <strain evidence="1 2">NEAU-LD23</strain>
    </source>
</reference>
<evidence type="ECO:0000313" key="2">
    <source>
        <dbReference type="Proteomes" id="UP000275401"/>
    </source>
</evidence>
<evidence type="ECO:0000313" key="1">
    <source>
        <dbReference type="EMBL" id="RNG31351.1"/>
    </source>
</evidence>
<gene>
    <name evidence="1" type="ORF">EEJ42_08880</name>
</gene>
<organism evidence="1 2">
    <name type="scientific">Streptomyces botrytidirepellens</name>
    <dbReference type="NCBI Taxonomy" id="2486417"/>
    <lineage>
        <taxon>Bacteria</taxon>
        <taxon>Bacillati</taxon>
        <taxon>Actinomycetota</taxon>
        <taxon>Actinomycetes</taxon>
        <taxon>Kitasatosporales</taxon>
        <taxon>Streptomycetaceae</taxon>
        <taxon>Streptomyces</taxon>
    </lineage>
</organism>
<accession>A0A3M8WRI3</accession>